<organism evidence="2 3">
    <name type="scientific">Nannocystis pusilla</name>
    <dbReference type="NCBI Taxonomy" id="889268"/>
    <lineage>
        <taxon>Bacteria</taxon>
        <taxon>Pseudomonadati</taxon>
        <taxon>Myxococcota</taxon>
        <taxon>Polyangia</taxon>
        <taxon>Nannocystales</taxon>
        <taxon>Nannocystaceae</taxon>
        <taxon>Nannocystis</taxon>
    </lineage>
</organism>
<name>A0A9X3EKH6_9BACT</name>
<dbReference type="EMBL" id="JAPNKE010000002">
    <property type="protein sequence ID" value="MCY1004845.1"/>
    <property type="molecule type" value="Genomic_DNA"/>
</dbReference>
<evidence type="ECO:0000313" key="3">
    <source>
        <dbReference type="Proteomes" id="UP001150924"/>
    </source>
</evidence>
<protein>
    <submittedName>
        <fullName evidence="2">Uncharacterized protein</fullName>
    </submittedName>
</protein>
<feature type="transmembrane region" description="Helical" evidence="1">
    <location>
        <begin position="143"/>
        <end position="166"/>
    </location>
</feature>
<feature type="transmembrane region" description="Helical" evidence="1">
    <location>
        <begin position="115"/>
        <end position="137"/>
    </location>
</feature>
<dbReference type="Proteomes" id="UP001150924">
    <property type="component" value="Unassembled WGS sequence"/>
</dbReference>
<dbReference type="RefSeq" id="WP_267766449.1">
    <property type="nucleotide sequence ID" value="NZ_JAPNKE010000002.1"/>
</dbReference>
<sequence>MSTPRLLALVLVLAGLHLGVDALAAEVVGTFGAVLAATSFGPGDPPRRPWLLRAVALGLVVTAHALQRLGLVTVHRLDYVLLIVANVLGALALLGFLRVLRRSGLTVPLRPGERVVAVLLACATLGVVAWILAALVLHSIRDVAVAVSTLCDAVVFTTAALLLRHVLPMRGGLVAQPYLLLAADGLCFLALDLAHALQPVPGPAFAPLSALGHATGGAAGFAQAVLVRRGARPSR</sequence>
<gene>
    <name evidence="2" type="ORF">OV079_04505</name>
</gene>
<keyword evidence="1" id="KW-0812">Transmembrane</keyword>
<feature type="transmembrane region" description="Helical" evidence="1">
    <location>
        <begin position="79"/>
        <end position="100"/>
    </location>
</feature>
<evidence type="ECO:0000313" key="2">
    <source>
        <dbReference type="EMBL" id="MCY1004845.1"/>
    </source>
</evidence>
<keyword evidence="1" id="KW-0472">Membrane</keyword>
<reference evidence="2" key="1">
    <citation type="submission" date="2022-11" db="EMBL/GenBank/DDBJ databases">
        <title>Minimal conservation of predation-associated metabolite biosynthetic gene clusters underscores biosynthetic potential of Myxococcota including descriptions for ten novel species: Archangium lansinium sp. nov., Myxococcus landrumus sp. nov., Nannocystis bai.</title>
        <authorList>
            <person name="Ahearne A."/>
            <person name="Stevens C."/>
            <person name="Phillips K."/>
        </authorList>
    </citation>
    <scope>NUCLEOTIDE SEQUENCE</scope>
    <source>
        <strain evidence="2">Na p29</strain>
    </source>
</reference>
<keyword evidence="3" id="KW-1185">Reference proteome</keyword>
<comment type="caution">
    <text evidence="2">The sequence shown here is derived from an EMBL/GenBank/DDBJ whole genome shotgun (WGS) entry which is preliminary data.</text>
</comment>
<proteinExistence type="predicted"/>
<accession>A0A9X3EKH6</accession>
<evidence type="ECO:0000256" key="1">
    <source>
        <dbReference type="SAM" id="Phobius"/>
    </source>
</evidence>
<keyword evidence="1" id="KW-1133">Transmembrane helix</keyword>
<feature type="transmembrane region" description="Helical" evidence="1">
    <location>
        <begin position="204"/>
        <end position="227"/>
    </location>
</feature>
<dbReference type="AlphaFoldDB" id="A0A9X3EKH6"/>